<accession>A0A7X1ALD3</accession>
<evidence type="ECO:0000256" key="1">
    <source>
        <dbReference type="ARBA" id="ARBA00001933"/>
    </source>
</evidence>
<dbReference type="InterPro" id="IPR015424">
    <property type="entry name" value="PyrdxlP-dep_Trfase"/>
</dbReference>
<evidence type="ECO:0000313" key="8">
    <source>
        <dbReference type="Proteomes" id="UP000520513"/>
    </source>
</evidence>
<dbReference type="GO" id="GO:0030170">
    <property type="term" value="F:pyridoxal phosphate binding"/>
    <property type="evidence" value="ECO:0007669"/>
    <property type="project" value="InterPro"/>
</dbReference>
<dbReference type="InterPro" id="IPR050087">
    <property type="entry name" value="AON_synthase_class-II"/>
</dbReference>
<keyword evidence="2 7" id="KW-0808">Transferase</keyword>
<comment type="caution">
    <text evidence="7">The sequence shown here is derived from an EMBL/GenBank/DDBJ whole genome shotgun (WGS) entry which is preliminary data.</text>
</comment>
<sequence>MENAQQKNKFSNYKKTISISDNDWQLAKTGRICELNVTVKNRNYLTDQFGRELHHFCTTSYLGLDYHPDILKGAIEGLTAAKTLRIANSKNRCKLEILERYEKELSSLFNSTCLSTLSCSAASSGILPLLASGALTRHCPPTMVFDKNAHYSMNHLKASCADEAEVITAPHNDISFIEDICKKHSNVAYIADGTYSMGGEADIDGLLHLKSSYGLFLYLDDSHALSAFGEQGNGFIRPRLQALDDRTIIVASLGKSFGASGGLIMFGNEKQKSLMYRYGGPSNWSQSLNSAAIGAGLASIEIHRSAELPALQKKLLSNLQLFDSLIHTQQHNTHTAIRLVNCGSAETANALSIKLADNGFFTSAVFFPVVPRGKAAIRITLRADMTRETIYSFCSALLALIEENKITG</sequence>
<keyword evidence="7" id="KW-0032">Aminotransferase</keyword>
<dbReference type="Proteomes" id="UP000520513">
    <property type="component" value="Unassembled WGS sequence"/>
</dbReference>
<dbReference type="EMBL" id="JAAXCY010000004">
    <property type="protein sequence ID" value="MBC2406723.1"/>
    <property type="molecule type" value="Genomic_DNA"/>
</dbReference>
<dbReference type="Gene3D" id="3.90.1150.10">
    <property type="entry name" value="Aspartate Aminotransferase, domain 1"/>
    <property type="match status" value="1"/>
</dbReference>
<reference evidence="8 9" key="1">
    <citation type="submission" date="2020-04" db="EMBL/GenBank/DDBJ databases">
        <title>Pseudomonas crami sp. nov., a novel proteolytic bacterial species isolated from cream.</title>
        <authorList>
            <person name="Hofmann K."/>
            <person name="Woller A."/>
            <person name="Huptas C."/>
            <person name="Wenning M."/>
            <person name="Scherer S."/>
            <person name="Doll E.V."/>
        </authorList>
    </citation>
    <scope>NUCLEOTIDE SEQUENCE [LARGE SCALE GENOMIC DNA]</scope>
    <source>
        <strain evidence="5 9">WS 5096</strain>
        <strain evidence="7 8">WS 5106</strain>
    </source>
</reference>
<dbReference type="InterPro" id="IPR015421">
    <property type="entry name" value="PyrdxlP-dep_Trfase_major"/>
</dbReference>
<dbReference type="GO" id="GO:0009102">
    <property type="term" value="P:biotin biosynthetic process"/>
    <property type="evidence" value="ECO:0007669"/>
    <property type="project" value="TreeGrafter"/>
</dbReference>
<dbReference type="InterPro" id="IPR004839">
    <property type="entry name" value="Aminotransferase_I/II_large"/>
</dbReference>
<evidence type="ECO:0000259" key="4">
    <source>
        <dbReference type="Pfam" id="PF00155"/>
    </source>
</evidence>
<feature type="domain" description="Aminotransferase class I/classII large" evidence="4">
    <location>
        <begin position="190"/>
        <end position="397"/>
    </location>
</feature>
<proteinExistence type="predicted"/>
<dbReference type="EMBL" id="JAAXCZ010000012">
    <property type="protein sequence ID" value="MBC2383736.1"/>
    <property type="molecule type" value="Genomic_DNA"/>
</dbReference>
<dbReference type="SUPFAM" id="SSF53383">
    <property type="entry name" value="PLP-dependent transferases"/>
    <property type="match status" value="1"/>
</dbReference>
<comment type="cofactor">
    <cofactor evidence="1">
        <name>pyridoxal 5'-phosphate</name>
        <dbReference type="ChEBI" id="CHEBI:597326"/>
    </cofactor>
</comment>
<protein>
    <submittedName>
        <fullName evidence="7">Aminotransferase class I/II-fold pyridoxal phosphate-dependent enzyme</fullName>
    </submittedName>
</protein>
<dbReference type="EMBL" id="JAAXCY010000003">
    <property type="protein sequence ID" value="MBC2406087.1"/>
    <property type="molecule type" value="Genomic_DNA"/>
</dbReference>
<dbReference type="InterPro" id="IPR015422">
    <property type="entry name" value="PyrdxlP-dep_Trfase_small"/>
</dbReference>
<keyword evidence="9" id="KW-1185">Reference proteome</keyword>
<dbReference type="GO" id="GO:0008710">
    <property type="term" value="F:8-amino-7-oxononanoate synthase activity"/>
    <property type="evidence" value="ECO:0007669"/>
    <property type="project" value="TreeGrafter"/>
</dbReference>
<dbReference type="GO" id="GO:0008483">
    <property type="term" value="F:transaminase activity"/>
    <property type="evidence" value="ECO:0007669"/>
    <property type="project" value="UniProtKB-KW"/>
</dbReference>
<dbReference type="Proteomes" id="UP000534677">
    <property type="component" value="Unassembled WGS sequence"/>
</dbReference>
<organism evidence="7 8">
    <name type="scientific">Pseudomonas cremoris</name>
    <dbReference type="NCBI Taxonomy" id="2724178"/>
    <lineage>
        <taxon>Bacteria</taxon>
        <taxon>Pseudomonadati</taxon>
        <taxon>Pseudomonadota</taxon>
        <taxon>Gammaproteobacteria</taxon>
        <taxon>Pseudomonadales</taxon>
        <taxon>Pseudomonadaceae</taxon>
        <taxon>Pseudomonas</taxon>
    </lineage>
</organism>
<gene>
    <name evidence="5" type="ORF">HF209_22590</name>
    <name evidence="6" type="ORF">HF257_08750</name>
    <name evidence="7" type="ORF">HF257_11975</name>
</gene>
<evidence type="ECO:0000313" key="6">
    <source>
        <dbReference type="EMBL" id="MBC2406087.1"/>
    </source>
</evidence>
<name>A0A7X1ALD3_9PSED</name>
<evidence type="ECO:0000313" key="9">
    <source>
        <dbReference type="Proteomes" id="UP000534677"/>
    </source>
</evidence>
<dbReference type="Pfam" id="PF00155">
    <property type="entry name" value="Aminotran_1_2"/>
    <property type="match status" value="1"/>
</dbReference>
<dbReference type="NCBIfam" id="NF005697">
    <property type="entry name" value="PRK07505.1"/>
    <property type="match status" value="1"/>
</dbReference>
<evidence type="ECO:0000256" key="2">
    <source>
        <dbReference type="ARBA" id="ARBA00022679"/>
    </source>
</evidence>
<dbReference type="PANTHER" id="PTHR13693">
    <property type="entry name" value="CLASS II AMINOTRANSFERASE/8-AMINO-7-OXONONANOATE SYNTHASE"/>
    <property type="match status" value="1"/>
</dbReference>
<keyword evidence="3" id="KW-0663">Pyridoxal phosphate</keyword>
<dbReference type="AlphaFoldDB" id="A0A7X1ALD3"/>
<dbReference type="RefSeq" id="WP_185709487.1">
    <property type="nucleotide sequence ID" value="NZ_JAAXCY010000003.1"/>
</dbReference>
<evidence type="ECO:0000256" key="3">
    <source>
        <dbReference type="ARBA" id="ARBA00022898"/>
    </source>
</evidence>
<dbReference type="Gene3D" id="3.40.640.10">
    <property type="entry name" value="Type I PLP-dependent aspartate aminotransferase-like (Major domain)"/>
    <property type="match status" value="1"/>
</dbReference>
<evidence type="ECO:0000313" key="7">
    <source>
        <dbReference type="EMBL" id="MBC2406723.1"/>
    </source>
</evidence>
<dbReference type="PANTHER" id="PTHR13693:SF100">
    <property type="entry name" value="8-AMINO-7-OXONONANOATE SYNTHASE"/>
    <property type="match status" value="1"/>
</dbReference>
<evidence type="ECO:0000313" key="5">
    <source>
        <dbReference type="EMBL" id="MBC2383736.1"/>
    </source>
</evidence>